<keyword evidence="2" id="KW-1185">Reference proteome</keyword>
<dbReference type="EMBL" id="JARKIB010000345">
    <property type="protein sequence ID" value="KAJ7713340.1"/>
    <property type="molecule type" value="Genomic_DNA"/>
</dbReference>
<dbReference type="Proteomes" id="UP001215598">
    <property type="component" value="Unassembled WGS sequence"/>
</dbReference>
<dbReference type="Pfam" id="PF18758">
    <property type="entry name" value="KDZ"/>
    <property type="match status" value="1"/>
</dbReference>
<comment type="caution">
    <text evidence="1">The sequence shown here is derived from an EMBL/GenBank/DDBJ whole genome shotgun (WGS) entry which is preliminary data.</text>
</comment>
<organism evidence="1 2">
    <name type="scientific">Mycena metata</name>
    <dbReference type="NCBI Taxonomy" id="1033252"/>
    <lineage>
        <taxon>Eukaryota</taxon>
        <taxon>Fungi</taxon>
        <taxon>Dikarya</taxon>
        <taxon>Basidiomycota</taxon>
        <taxon>Agaricomycotina</taxon>
        <taxon>Agaricomycetes</taxon>
        <taxon>Agaricomycetidae</taxon>
        <taxon>Agaricales</taxon>
        <taxon>Marasmiineae</taxon>
        <taxon>Mycenaceae</taxon>
        <taxon>Mycena</taxon>
    </lineage>
</organism>
<protein>
    <submittedName>
        <fullName evidence="1">Uncharacterized protein</fullName>
    </submittedName>
</protein>
<evidence type="ECO:0000313" key="2">
    <source>
        <dbReference type="Proteomes" id="UP001215598"/>
    </source>
</evidence>
<proteinExistence type="predicted"/>
<reference evidence="1" key="1">
    <citation type="submission" date="2023-03" db="EMBL/GenBank/DDBJ databases">
        <title>Massive genome expansion in bonnet fungi (Mycena s.s.) driven by repeated elements and novel gene families across ecological guilds.</title>
        <authorList>
            <consortium name="Lawrence Berkeley National Laboratory"/>
            <person name="Harder C.B."/>
            <person name="Miyauchi S."/>
            <person name="Viragh M."/>
            <person name="Kuo A."/>
            <person name="Thoen E."/>
            <person name="Andreopoulos B."/>
            <person name="Lu D."/>
            <person name="Skrede I."/>
            <person name="Drula E."/>
            <person name="Henrissat B."/>
            <person name="Morin E."/>
            <person name="Kohler A."/>
            <person name="Barry K."/>
            <person name="LaButti K."/>
            <person name="Morin E."/>
            <person name="Salamov A."/>
            <person name="Lipzen A."/>
            <person name="Mereny Z."/>
            <person name="Hegedus B."/>
            <person name="Baldrian P."/>
            <person name="Stursova M."/>
            <person name="Weitz H."/>
            <person name="Taylor A."/>
            <person name="Grigoriev I.V."/>
            <person name="Nagy L.G."/>
            <person name="Martin F."/>
            <person name="Kauserud H."/>
        </authorList>
    </citation>
    <scope>NUCLEOTIDE SEQUENCE</scope>
    <source>
        <strain evidence="1">CBHHK182m</strain>
    </source>
</reference>
<dbReference type="InterPro" id="IPR040521">
    <property type="entry name" value="KDZ"/>
</dbReference>
<dbReference type="PANTHER" id="PTHR33096:SF1">
    <property type="entry name" value="CXC1-LIKE CYSTEINE CLUSTER ASSOCIATED WITH KDZ TRANSPOSASES DOMAIN-CONTAINING PROTEIN"/>
    <property type="match status" value="1"/>
</dbReference>
<gene>
    <name evidence="1" type="ORF">B0H16DRAFT_1667337</name>
</gene>
<dbReference type="AlphaFoldDB" id="A0AAD7MEB7"/>
<accession>A0AAD7MEB7</accession>
<dbReference type="PANTHER" id="PTHR33096">
    <property type="entry name" value="CXC2 DOMAIN-CONTAINING PROTEIN"/>
    <property type="match status" value="1"/>
</dbReference>
<evidence type="ECO:0000313" key="1">
    <source>
        <dbReference type="EMBL" id="KAJ7713340.1"/>
    </source>
</evidence>
<name>A0AAD7MEB7_9AGAR</name>
<sequence length="641" mass="71587">MPAAAVFPSVVITVRVLEVFRRLQLRCPRVGVQAFMRTLCDLHGVAPCGYIVTQFTVAFDIYPILAAVNKCVQAALGRDTPDWCLKNACPSCMYKLEGEAEIPLPFLATIDGNNSLKRFWGREKAVDVDGNIVPGASRERLDTCVPAGDYYLLREEVDKWSKEGLEDLMRNFVPGSQEEGSAGDEGAGCSERWQNMKEDATARAYGMYDEMGIFPALCRHGFVLVIVDMVKSGELAKYGFAITAHLICVLGKLGLGYDIGCKFAEMVCMHPALAKLAADNDFKALVGAFHGHAHNRRCQLCNLTTYVHGVGLEDLEGCEKSFSKSNALAATTQYATVFHRQQAITSYLRHADTADAYQGLCKLYLTSFFFTLTTSTGVPSRLNLATLSKEPLQETLEIEHYQKLVNLRDLERSELKPRHAIEARDKTLAVVTDLELRLNIARRWEDDGDDWIRVNRGYQRAIDALEGLVVARMFELPKVNMFDTGYKLRKHIAKALQAHSKGVKAALEIAPLNLEIPRLVTHMADEDRFLIYHERHLTREGNPALAHQVAAHRMEWGRFNALHMERLVKLSKEPGCTASITPSVSVNKERRVPEEQDIEMPDVTAVVPPPEGAEGDIDEDNLDTELLIDSFERILVMSDDS</sequence>